<dbReference type="AlphaFoldDB" id="A0ABD1Q952"/>
<dbReference type="EMBL" id="JBFOLJ010000015">
    <property type="protein sequence ID" value="KAL2472745.1"/>
    <property type="molecule type" value="Genomic_DNA"/>
</dbReference>
<evidence type="ECO:0000313" key="2">
    <source>
        <dbReference type="Proteomes" id="UP001604277"/>
    </source>
</evidence>
<dbReference type="Proteomes" id="UP001604277">
    <property type="component" value="Unassembled WGS sequence"/>
</dbReference>
<comment type="caution">
    <text evidence="1">The sequence shown here is derived from an EMBL/GenBank/DDBJ whole genome shotgun (WGS) entry which is preliminary data.</text>
</comment>
<name>A0ABD1Q952_9LAMI</name>
<reference evidence="2" key="1">
    <citation type="submission" date="2024-07" db="EMBL/GenBank/DDBJ databases">
        <title>Two chromosome-level genome assemblies of Korean endemic species Abeliophyllum distichum and Forsythia ovata (Oleaceae).</title>
        <authorList>
            <person name="Jang H."/>
        </authorList>
    </citation>
    <scope>NUCLEOTIDE SEQUENCE [LARGE SCALE GENOMIC DNA]</scope>
</reference>
<gene>
    <name evidence="1" type="ORF">Fot_48481</name>
</gene>
<sequence length="135" mass="15838">MENELFVTGELVEIPLSTSFGQIHKLNQFSDFLHFHSSSPTPRLHRQPLFRPSSASSLRHRCLATSPLLLGHLEFSAASLLPLVDKWWKIHNGWRDTRRKILSVWRDVTKWSVRLLLRREDRSRPSLGRNWVECD</sequence>
<keyword evidence="2" id="KW-1185">Reference proteome</keyword>
<proteinExistence type="predicted"/>
<organism evidence="1 2">
    <name type="scientific">Forsythia ovata</name>
    <dbReference type="NCBI Taxonomy" id="205694"/>
    <lineage>
        <taxon>Eukaryota</taxon>
        <taxon>Viridiplantae</taxon>
        <taxon>Streptophyta</taxon>
        <taxon>Embryophyta</taxon>
        <taxon>Tracheophyta</taxon>
        <taxon>Spermatophyta</taxon>
        <taxon>Magnoliopsida</taxon>
        <taxon>eudicotyledons</taxon>
        <taxon>Gunneridae</taxon>
        <taxon>Pentapetalae</taxon>
        <taxon>asterids</taxon>
        <taxon>lamiids</taxon>
        <taxon>Lamiales</taxon>
        <taxon>Oleaceae</taxon>
        <taxon>Forsythieae</taxon>
        <taxon>Forsythia</taxon>
    </lineage>
</organism>
<protein>
    <submittedName>
        <fullName evidence="1">Uncharacterized protein</fullName>
    </submittedName>
</protein>
<accession>A0ABD1Q952</accession>
<evidence type="ECO:0000313" key="1">
    <source>
        <dbReference type="EMBL" id="KAL2472745.1"/>
    </source>
</evidence>